<feature type="region of interest" description="Disordered" evidence="1">
    <location>
        <begin position="760"/>
        <end position="818"/>
    </location>
</feature>
<feature type="region of interest" description="Disordered" evidence="1">
    <location>
        <begin position="397"/>
        <end position="479"/>
    </location>
</feature>
<dbReference type="SMART" id="SM00225">
    <property type="entry name" value="BTB"/>
    <property type="match status" value="1"/>
</dbReference>
<dbReference type="Gene3D" id="3.30.710.10">
    <property type="entry name" value="Potassium Channel Kv1.1, Chain A"/>
    <property type="match status" value="1"/>
</dbReference>
<feature type="region of interest" description="Disordered" evidence="1">
    <location>
        <begin position="1034"/>
        <end position="1079"/>
    </location>
</feature>
<feature type="region of interest" description="Disordered" evidence="1">
    <location>
        <begin position="946"/>
        <end position="966"/>
    </location>
</feature>
<dbReference type="PANTHER" id="PTHR47639">
    <property type="entry name" value="BTB/POZ DOMAIN-CONTAINING PROTEIN 18"/>
    <property type="match status" value="1"/>
</dbReference>
<gene>
    <name evidence="3" type="ORF">Q8A67_004938</name>
</gene>
<dbReference type="AlphaFoldDB" id="A0AA88Q924"/>
<evidence type="ECO:0000313" key="3">
    <source>
        <dbReference type="EMBL" id="KAK2909101.1"/>
    </source>
</evidence>
<feature type="compositionally biased region" description="Polar residues" evidence="1">
    <location>
        <begin position="1040"/>
        <end position="1052"/>
    </location>
</feature>
<feature type="region of interest" description="Disordered" evidence="1">
    <location>
        <begin position="1236"/>
        <end position="1257"/>
    </location>
</feature>
<dbReference type="Pfam" id="PF00651">
    <property type="entry name" value="BTB"/>
    <property type="match status" value="1"/>
</dbReference>
<evidence type="ECO:0000259" key="2">
    <source>
        <dbReference type="PROSITE" id="PS50097"/>
    </source>
</evidence>
<comment type="caution">
    <text evidence="3">The sequence shown here is derived from an EMBL/GenBank/DDBJ whole genome shotgun (WGS) entry which is preliminary data.</text>
</comment>
<dbReference type="InterPro" id="IPR000210">
    <property type="entry name" value="BTB/POZ_dom"/>
</dbReference>
<accession>A0AA88Q924</accession>
<feature type="domain" description="BTB" evidence="2">
    <location>
        <begin position="27"/>
        <end position="96"/>
    </location>
</feature>
<keyword evidence="4" id="KW-1185">Reference proteome</keyword>
<feature type="region of interest" description="Disordered" evidence="1">
    <location>
        <begin position="536"/>
        <end position="557"/>
    </location>
</feature>
<dbReference type="EMBL" id="JAUYZG010000004">
    <property type="protein sequence ID" value="KAK2909101.1"/>
    <property type="molecule type" value="Genomic_DNA"/>
</dbReference>
<proteinExistence type="predicted"/>
<dbReference type="InterPro" id="IPR011333">
    <property type="entry name" value="SKP1/BTB/POZ_sf"/>
</dbReference>
<organism evidence="3 4">
    <name type="scientific">Cirrhinus molitorella</name>
    <name type="common">mud carp</name>
    <dbReference type="NCBI Taxonomy" id="172907"/>
    <lineage>
        <taxon>Eukaryota</taxon>
        <taxon>Metazoa</taxon>
        <taxon>Chordata</taxon>
        <taxon>Craniata</taxon>
        <taxon>Vertebrata</taxon>
        <taxon>Euteleostomi</taxon>
        <taxon>Actinopterygii</taxon>
        <taxon>Neopterygii</taxon>
        <taxon>Teleostei</taxon>
        <taxon>Ostariophysi</taxon>
        <taxon>Cypriniformes</taxon>
        <taxon>Cyprinidae</taxon>
        <taxon>Labeoninae</taxon>
        <taxon>Labeonini</taxon>
        <taxon>Cirrhinus</taxon>
    </lineage>
</organism>
<feature type="compositionally biased region" description="Polar residues" evidence="1">
    <location>
        <begin position="545"/>
        <end position="557"/>
    </location>
</feature>
<feature type="region of interest" description="Disordered" evidence="1">
    <location>
        <begin position="297"/>
        <end position="338"/>
    </location>
</feature>
<feature type="compositionally biased region" description="Basic and acidic residues" evidence="1">
    <location>
        <begin position="798"/>
        <end position="807"/>
    </location>
</feature>
<dbReference type="InterPro" id="IPR042915">
    <property type="entry name" value="BTBD18"/>
</dbReference>
<dbReference type="SUPFAM" id="SSF54695">
    <property type="entry name" value="POZ domain"/>
    <property type="match status" value="1"/>
</dbReference>
<dbReference type="PROSITE" id="PS50097">
    <property type="entry name" value="BTB"/>
    <property type="match status" value="1"/>
</dbReference>
<evidence type="ECO:0000256" key="1">
    <source>
        <dbReference type="SAM" id="MobiDB-lite"/>
    </source>
</evidence>
<feature type="compositionally biased region" description="Basic and acidic residues" evidence="1">
    <location>
        <begin position="1055"/>
        <end position="1074"/>
    </location>
</feature>
<feature type="compositionally biased region" description="Polar residues" evidence="1">
    <location>
        <begin position="455"/>
        <end position="476"/>
    </location>
</feature>
<protein>
    <recommendedName>
        <fullName evidence="2">BTB domain-containing protein</fullName>
    </recommendedName>
</protein>
<sequence length="1257" mass="138928">MWEYQHPGFALFLLGELQKQQQGSIFCDTLLQTDGVCVPAHSCVLAALSPVLSRVLSTSSAPHSGQTRLLNLEVVGSHVLLKLVRFLYTGEMEIKSQSEHEEVMAAAFRLGLKNLLEKKRVCVDVGRRWREIGVQTDDVTLHQESEIVPEPLRIQSSTLPLHSVQPCGLLETNLAALSLFDEDRNINATVPSHSVMTDASISNHHTAKAKKRWKMAKRESQLKKLTRQQINVSGKNFQKLLEKDKRQKSATAEQKEAKLDQLKVKIKLRRSGACWESDLLVSVQGESEKKLEEVKKCGLQSQSAPPNVLPAPSLETLTPPTDLPISPSNSSPHASTDKCLHIPHHISVSSPLDIPALSSSPPQADESDEHIAKMLDDMLMGLNILPLMPIDRNLDEQDQLGPLQDPKGRQRAAETSAQGARLYVQSCEPEVRKSDVSKTAVPAGSPGQRDKDHSGFQNQSGSNTFELLTHSPGQDNLNKDKNLATVARNLTTSLVEEATAVPAYPSYATGKMPSLGMTSIPDERPDFKLLRCLSPLESDKGDSDVPTQDPSHSQDLESQNIPVWLSESPLKLDFPLSTMIDSSYPHPQPDLIGCQNQSCPDLAENQELNTSFSHNDITSGSSLNIIQQDVKDASEHPNQRKTRSWRLATRNSKVKEGTECQNLENQDQVQTCDDPHCENVNPSASKARRVSTRITNAKRKATAGVKRKSEISSPINQKMPLLNTARKQHEEVLYKPKDTGVVKRGRGRHKDVLLKPKDTGVVKRGRGRPPRSKNTAEAPLCDPKLPTSEQDDCDVEETTDREIEQGNKQEPNAQHAKEAADVNSNFTQTVPNSHLKYAGQPKGPSILDQVFHQTLPSVESLACRSSPNIVQQLTSSMRDTSFSLQKFLGGKSEDENCKLMMNSSGKKKAKMSINKNKDMEVSDNQVESPLSCGHNVKCLVKDGETAAEENSHRKATVLQNSDSQKDIQDQMTEISVPLIAKEDVIKETMVLTDDTDDADHATSPTKKDCVSTNDLTVMEGIEMNFCLNPDSTPAEHLRNSEATVSNECSFEASSDVDKDKEKGERNEKEEDSARNQEVQIIEETAEKEETEVLRANEFVEENALLALDDGCWESSNGWDVNGEIVVEGEQYCVEMIDGQSPLEEDELSTEHIADDASNKDLRNTDEVISRDASPVQIEVSLQSDYQSEDVATVMSNSQSGEDEDIEVDVVEESVEDPLGILADRQVVILLIEDLMDQDDELDGTEEEEVDVTGEETE</sequence>
<dbReference type="PANTHER" id="PTHR47639:SF1">
    <property type="entry name" value="BTB_POZ DOMAIN-CONTAINING PROTEIN 18"/>
    <property type="match status" value="1"/>
</dbReference>
<name>A0AA88Q924_9TELE</name>
<dbReference type="Proteomes" id="UP001187343">
    <property type="component" value="Unassembled WGS sequence"/>
</dbReference>
<dbReference type="GO" id="GO:0032968">
    <property type="term" value="P:positive regulation of transcription elongation by RNA polymerase II"/>
    <property type="evidence" value="ECO:0007669"/>
    <property type="project" value="InterPro"/>
</dbReference>
<reference evidence="3" key="1">
    <citation type="submission" date="2023-08" db="EMBL/GenBank/DDBJ databases">
        <title>Chromosome-level Genome Assembly of mud carp (Cirrhinus molitorella).</title>
        <authorList>
            <person name="Liu H."/>
        </authorList>
    </citation>
    <scope>NUCLEOTIDE SEQUENCE</scope>
    <source>
        <strain evidence="3">Prfri</strain>
        <tissue evidence="3">Muscle</tissue>
    </source>
</reference>
<evidence type="ECO:0000313" key="4">
    <source>
        <dbReference type="Proteomes" id="UP001187343"/>
    </source>
</evidence>